<dbReference type="RefSeq" id="WP_110898781.1">
    <property type="nucleotide sequence ID" value="NZ_CP054614.1"/>
</dbReference>
<evidence type="ECO:0000256" key="1">
    <source>
        <dbReference type="SAM" id="MobiDB-lite"/>
    </source>
</evidence>
<dbReference type="EMBL" id="CP054614">
    <property type="protein sequence ID" value="QKS55253.1"/>
    <property type="molecule type" value="Genomic_DNA"/>
</dbReference>
<evidence type="ECO:0000313" key="5">
    <source>
        <dbReference type="Proteomes" id="UP000509327"/>
    </source>
</evidence>
<dbReference type="Proteomes" id="UP000247790">
    <property type="component" value="Unassembled WGS sequence"/>
</dbReference>
<organism evidence="2 4">
    <name type="scientific">Paenibacillus barcinonensis</name>
    <dbReference type="NCBI Taxonomy" id="198119"/>
    <lineage>
        <taxon>Bacteria</taxon>
        <taxon>Bacillati</taxon>
        <taxon>Bacillota</taxon>
        <taxon>Bacilli</taxon>
        <taxon>Bacillales</taxon>
        <taxon>Paenibacillaceae</taxon>
        <taxon>Paenibacillus</taxon>
    </lineage>
</organism>
<evidence type="ECO:0000313" key="4">
    <source>
        <dbReference type="Proteomes" id="UP000247790"/>
    </source>
</evidence>
<accession>A0A2V4UYY2</accession>
<feature type="region of interest" description="Disordered" evidence="1">
    <location>
        <begin position="67"/>
        <end position="97"/>
    </location>
</feature>
<protein>
    <submittedName>
        <fullName evidence="3">DUF2239 family protein</fullName>
    </submittedName>
</protein>
<dbReference type="InterPro" id="IPR018715">
    <property type="entry name" value="DUF2239"/>
</dbReference>
<evidence type="ECO:0000313" key="3">
    <source>
        <dbReference type="EMBL" id="QKS55253.1"/>
    </source>
</evidence>
<feature type="compositionally biased region" description="Basic and acidic residues" evidence="1">
    <location>
        <begin position="67"/>
        <end position="90"/>
    </location>
</feature>
<dbReference type="OrthoDB" id="282960at2"/>
<evidence type="ECO:0000313" key="2">
    <source>
        <dbReference type="EMBL" id="PYE45437.1"/>
    </source>
</evidence>
<name>A0A2V4UYY2_PAEBA</name>
<dbReference type="AlphaFoldDB" id="A0A2V4UYY2"/>
<gene>
    <name evidence="2" type="ORF">DFQ00_12055</name>
    <name evidence="3" type="ORF">HUB98_02285</name>
</gene>
<dbReference type="Pfam" id="PF09998">
    <property type="entry name" value="DUF2239"/>
    <property type="match status" value="1"/>
</dbReference>
<reference evidence="2 4" key="1">
    <citation type="submission" date="2018-06" db="EMBL/GenBank/DDBJ databases">
        <title>Genomic Encyclopedia of Type Strains, Phase III (KMG-III): the genomes of soil and plant-associated and newly described type strains.</title>
        <authorList>
            <person name="Whitman W."/>
        </authorList>
    </citation>
    <scope>NUCLEOTIDE SEQUENCE [LARGE SCALE GENOMIC DNA]</scope>
    <source>
        <strain evidence="2 4">CECT 7022</strain>
    </source>
</reference>
<dbReference type="Proteomes" id="UP000509327">
    <property type="component" value="Chromosome"/>
</dbReference>
<sequence>MQASSLPIGYTAFVDRACFAKGSLQHVVTLAKNTLGDSQLANVLIFNDGTGKPVDVDFRGSTAAVLDRLRGESKEGHTSDTAEKENEQPPRKVGRPKLGVVSGEVTLLPRQWEWLKAQPGGASVTLRKLIDEARRVGESESQVRAAQEATYHFMTAMAGDFDRYEEALRALYAGNETLFYEWIDDWTPDIRDYVKSLASSAFKQEEH</sequence>
<keyword evidence="5" id="KW-1185">Reference proteome</keyword>
<proteinExistence type="predicted"/>
<reference evidence="3 5" key="2">
    <citation type="submission" date="2020-06" db="EMBL/GenBank/DDBJ databases">
        <title>Complete genome of Paenibacillus barcinonensis KACC11450.</title>
        <authorList>
            <person name="Kim M."/>
            <person name="Park Y.-J."/>
            <person name="Shin J.-H."/>
        </authorList>
    </citation>
    <scope>NUCLEOTIDE SEQUENCE [LARGE SCALE GENOMIC DNA]</scope>
    <source>
        <strain evidence="3 5">KACC11450</strain>
    </source>
</reference>
<dbReference type="EMBL" id="QJSW01000020">
    <property type="protein sequence ID" value="PYE45437.1"/>
    <property type="molecule type" value="Genomic_DNA"/>
</dbReference>